<feature type="transmembrane region" description="Helical" evidence="8">
    <location>
        <begin position="331"/>
        <end position="355"/>
    </location>
</feature>
<evidence type="ECO:0000256" key="6">
    <source>
        <dbReference type="ARBA" id="ARBA00023136"/>
    </source>
</evidence>
<evidence type="ECO:0000256" key="5">
    <source>
        <dbReference type="ARBA" id="ARBA00022989"/>
    </source>
</evidence>
<dbReference type="PROSITE" id="PS50850">
    <property type="entry name" value="MFS"/>
    <property type="match status" value="1"/>
</dbReference>
<keyword evidence="4 8" id="KW-0812">Transmembrane</keyword>
<dbReference type="InterPro" id="IPR005828">
    <property type="entry name" value="MFS_sugar_transport-like"/>
</dbReference>
<feature type="transmembrane region" description="Helical" evidence="8">
    <location>
        <begin position="102"/>
        <end position="123"/>
    </location>
</feature>
<name>A0A4S3JX87_9EURO</name>
<evidence type="ECO:0000256" key="1">
    <source>
        <dbReference type="ARBA" id="ARBA00004141"/>
    </source>
</evidence>
<feature type="transmembrane region" description="Helical" evidence="8">
    <location>
        <begin position="50"/>
        <end position="69"/>
    </location>
</feature>
<accession>A0A4S3JX87</accession>
<evidence type="ECO:0000313" key="11">
    <source>
        <dbReference type="Proteomes" id="UP000308092"/>
    </source>
</evidence>
<feature type="transmembrane region" description="Helical" evidence="8">
    <location>
        <begin position="367"/>
        <end position="385"/>
    </location>
</feature>
<dbReference type="PROSITE" id="PS00216">
    <property type="entry name" value="SUGAR_TRANSPORT_1"/>
    <property type="match status" value="1"/>
</dbReference>
<comment type="similarity">
    <text evidence="2 7">Belongs to the major facilitator superfamily. Sugar transporter (TC 2.A.1.1) family.</text>
</comment>
<feature type="transmembrane region" description="Helical" evidence="8">
    <location>
        <begin position="76"/>
        <end position="96"/>
    </location>
</feature>
<dbReference type="GO" id="GO:0005351">
    <property type="term" value="F:carbohydrate:proton symporter activity"/>
    <property type="evidence" value="ECO:0007669"/>
    <property type="project" value="TreeGrafter"/>
</dbReference>
<dbReference type="NCBIfam" id="TIGR00879">
    <property type="entry name" value="SP"/>
    <property type="match status" value="1"/>
</dbReference>
<evidence type="ECO:0000256" key="3">
    <source>
        <dbReference type="ARBA" id="ARBA00022448"/>
    </source>
</evidence>
<dbReference type="VEuPathDB" id="FungiDB:EYZ11_000333"/>
<evidence type="ECO:0000256" key="7">
    <source>
        <dbReference type="RuleBase" id="RU003346"/>
    </source>
</evidence>
<feature type="transmembrane region" description="Helical" evidence="8">
    <location>
        <begin position="169"/>
        <end position="190"/>
    </location>
</feature>
<dbReference type="Proteomes" id="UP000308092">
    <property type="component" value="Unassembled WGS sequence"/>
</dbReference>
<dbReference type="PRINTS" id="PR00171">
    <property type="entry name" value="SUGRTRNSPORT"/>
</dbReference>
<evidence type="ECO:0000256" key="8">
    <source>
        <dbReference type="SAM" id="Phobius"/>
    </source>
</evidence>
<dbReference type="PROSITE" id="PS00217">
    <property type="entry name" value="SUGAR_TRANSPORT_2"/>
    <property type="match status" value="1"/>
</dbReference>
<protein>
    <recommendedName>
        <fullName evidence="9">Major facilitator superfamily (MFS) profile domain-containing protein</fullName>
    </recommendedName>
</protein>
<evidence type="ECO:0000259" key="9">
    <source>
        <dbReference type="PROSITE" id="PS50850"/>
    </source>
</evidence>
<dbReference type="AlphaFoldDB" id="A0A4S3JX87"/>
<dbReference type="InterPro" id="IPR005829">
    <property type="entry name" value="Sugar_transporter_CS"/>
</dbReference>
<organism evidence="10 11">
    <name type="scientific">Aspergillus tanneri</name>
    <dbReference type="NCBI Taxonomy" id="1220188"/>
    <lineage>
        <taxon>Eukaryota</taxon>
        <taxon>Fungi</taxon>
        <taxon>Dikarya</taxon>
        <taxon>Ascomycota</taxon>
        <taxon>Pezizomycotina</taxon>
        <taxon>Eurotiomycetes</taxon>
        <taxon>Eurotiomycetidae</taxon>
        <taxon>Eurotiales</taxon>
        <taxon>Aspergillaceae</taxon>
        <taxon>Aspergillus</taxon>
        <taxon>Aspergillus subgen. Circumdati</taxon>
    </lineage>
</organism>
<feature type="transmembrane region" description="Helical" evidence="8">
    <location>
        <begin position="442"/>
        <end position="460"/>
    </location>
</feature>
<comment type="subcellular location">
    <subcellularLocation>
        <location evidence="1">Membrane</location>
        <topology evidence="1">Multi-pass membrane protein</topology>
    </subcellularLocation>
</comment>
<dbReference type="Gene3D" id="1.20.1250.20">
    <property type="entry name" value="MFS general substrate transporter like domains"/>
    <property type="match status" value="1"/>
</dbReference>
<dbReference type="EMBL" id="SOSA01000005">
    <property type="protein sequence ID" value="THD00142.1"/>
    <property type="molecule type" value="Genomic_DNA"/>
</dbReference>
<gene>
    <name evidence="10" type="ORF">EYZ11_000333</name>
</gene>
<dbReference type="SUPFAM" id="SSF103473">
    <property type="entry name" value="MFS general substrate transporter"/>
    <property type="match status" value="1"/>
</dbReference>
<evidence type="ECO:0000313" key="10">
    <source>
        <dbReference type="EMBL" id="THD00142.1"/>
    </source>
</evidence>
<reference evidence="10 11" key="1">
    <citation type="submission" date="2019-03" db="EMBL/GenBank/DDBJ databases">
        <title>The genome sequence of a newly discovered highly antifungal drug resistant Aspergillus species, Aspergillus tanneri NIH 1004.</title>
        <authorList>
            <person name="Mounaud S."/>
            <person name="Singh I."/>
            <person name="Joardar V."/>
            <person name="Pakala S."/>
            <person name="Pakala S."/>
            <person name="Venepally P."/>
            <person name="Hoover J."/>
            <person name="Nierman W."/>
            <person name="Chung J."/>
            <person name="Losada L."/>
        </authorList>
    </citation>
    <scope>NUCLEOTIDE SEQUENCE [LARGE SCALE GENOMIC DNA]</scope>
    <source>
        <strain evidence="10 11">NIH1004</strain>
    </source>
</reference>
<feature type="transmembrane region" description="Helical" evidence="8">
    <location>
        <begin position="135"/>
        <end position="157"/>
    </location>
</feature>
<dbReference type="InterPro" id="IPR036259">
    <property type="entry name" value="MFS_trans_sf"/>
</dbReference>
<dbReference type="Pfam" id="PF00083">
    <property type="entry name" value="Sugar_tr"/>
    <property type="match status" value="1"/>
</dbReference>
<proteinExistence type="inferred from homology"/>
<keyword evidence="6 8" id="KW-0472">Membrane</keyword>
<comment type="caution">
    <text evidence="10">The sequence shown here is derived from an EMBL/GenBank/DDBJ whole genome shotgun (WGS) entry which is preliminary data.</text>
</comment>
<keyword evidence="5 8" id="KW-1133">Transmembrane helix</keyword>
<dbReference type="PANTHER" id="PTHR48022:SF8">
    <property type="entry name" value="MAJOR FACILITATOR SUPERFAMILY (MFS) PROFILE DOMAIN-CONTAINING PROTEIN-RELATED"/>
    <property type="match status" value="1"/>
</dbReference>
<dbReference type="InterPro" id="IPR003663">
    <property type="entry name" value="Sugar/inositol_transpt"/>
</dbReference>
<feature type="domain" description="Major facilitator superfamily (MFS) profile" evidence="9">
    <location>
        <begin position="1"/>
        <end position="464"/>
    </location>
</feature>
<dbReference type="InterPro" id="IPR050360">
    <property type="entry name" value="MFS_Sugar_Transporters"/>
</dbReference>
<dbReference type="InterPro" id="IPR020846">
    <property type="entry name" value="MFS_dom"/>
</dbReference>
<sequence length="492" mass="54268">MHGHNASCLFPGLDEGLIASTVADKPFINRFGLDASRLSPSERANRLSNVTTMVTIGCLPGALLAFLLTEKIGMLWAMRGSCLVWMSGSIIFLTSHTIGQVYAGRLIMGVGIGQFGVVAPVYLGEVSPRQIRGVIIGLFGISEYVGIMIGYFSIWGASIHIPNSSSRQWIIPHSVQVIWAGILLFFSLFCEESPRFLCKRGRADQAAQALGKLWQLPALHTEVQDEIRAAQRQLELENGNSTRSFWETVRTLFTTKENLKRIAFIFTVQCLIQRSGPTSLTTYAPKLFSLFGIKGESEKLFTTAIFGAVKFASALGSALFMIDFIGRRRTLYIGVTMQILAFLYISIFLTVFYTLSEEKQQSPATKRSAIGAIVMVYLIGVSYALGWNSIQYIITAEIFPLPVRIAGSSVATVWHYANRMGLSKAVPTMLLEHGSLTPTGTFWFFTAMSILGGVYALVFLPETSRKGLEETGDLYTGRKTFSQIGHKHTSDR</sequence>
<dbReference type="GO" id="GO:0016020">
    <property type="term" value="C:membrane"/>
    <property type="evidence" value="ECO:0007669"/>
    <property type="project" value="UniProtKB-SubCell"/>
</dbReference>
<keyword evidence="11" id="KW-1185">Reference proteome</keyword>
<evidence type="ECO:0000256" key="4">
    <source>
        <dbReference type="ARBA" id="ARBA00022692"/>
    </source>
</evidence>
<dbReference type="PANTHER" id="PTHR48022">
    <property type="entry name" value="PLASTIDIC GLUCOSE TRANSPORTER 4"/>
    <property type="match status" value="1"/>
</dbReference>
<evidence type="ECO:0000256" key="2">
    <source>
        <dbReference type="ARBA" id="ARBA00010992"/>
    </source>
</evidence>
<keyword evidence="3 7" id="KW-0813">Transport</keyword>